<evidence type="ECO:0000313" key="1">
    <source>
        <dbReference type="EMBL" id="SVB74484.1"/>
    </source>
</evidence>
<gene>
    <name evidence="1" type="ORF">METZ01_LOCUS227338</name>
</gene>
<dbReference type="AlphaFoldDB" id="A0A382GIE0"/>
<feature type="non-terminal residue" evidence="1">
    <location>
        <position position="1"/>
    </location>
</feature>
<sequence>QSLAYRQSGHDSADLGGAASAFLSSIETPRPVGIFSQFTIFNGSSTFLGTKILRSLFTNSAWNDVHHFRIPVGPFSGNAMAAFDGPDWSAAGFVFLAPDEIVLFSGFPDYP</sequence>
<protein>
    <submittedName>
        <fullName evidence="1">Uncharacterized protein</fullName>
    </submittedName>
</protein>
<dbReference type="EMBL" id="UINC01055514">
    <property type="protein sequence ID" value="SVB74484.1"/>
    <property type="molecule type" value="Genomic_DNA"/>
</dbReference>
<name>A0A382GIE0_9ZZZZ</name>
<proteinExistence type="predicted"/>
<organism evidence="1">
    <name type="scientific">marine metagenome</name>
    <dbReference type="NCBI Taxonomy" id="408172"/>
    <lineage>
        <taxon>unclassified sequences</taxon>
        <taxon>metagenomes</taxon>
        <taxon>ecological metagenomes</taxon>
    </lineage>
</organism>
<reference evidence="1" key="1">
    <citation type="submission" date="2018-05" db="EMBL/GenBank/DDBJ databases">
        <authorList>
            <person name="Lanie J.A."/>
            <person name="Ng W.-L."/>
            <person name="Kazmierczak K.M."/>
            <person name="Andrzejewski T.M."/>
            <person name="Davidsen T.M."/>
            <person name="Wayne K.J."/>
            <person name="Tettelin H."/>
            <person name="Glass J.I."/>
            <person name="Rusch D."/>
            <person name="Podicherti R."/>
            <person name="Tsui H.-C.T."/>
            <person name="Winkler M.E."/>
        </authorList>
    </citation>
    <scope>NUCLEOTIDE SEQUENCE</scope>
</reference>
<accession>A0A382GIE0</accession>